<protein>
    <recommendedName>
        <fullName evidence="2">DUF2486 family protein</fullName>
    </recommendedName>
</protein>
<accession>A0AAU7LWK1</accession>
<proteinExistence type="predicted"/>
<dbReference type="EMBL" id="CP157675">
    <property type="protein sequence ID" value="XBP72026.1"/>
    <property type="molecule type" value="Genomic_DNA"/>
</dbReference>
<sequence length="115" mass="12637">MSRLTGPPADVPTLIEIVHPVVAGGAASDGVMVVDPASAEMQELMVRRVLQRIDLVLEKHLHEAIEQLILEHVDGLLPRLREEIELVVRESVSQAFGQESTAFAARPESRQQDVP</sequence>
<name>A0AAU7LWK1_9BURK</name>
<evidence type="ECO:0008006" key="2">
    <source>
        <dbReference type="Google" id="ProtNLM"/>
    </source>
</evidence>
<reference evidence="1" key="1">
    <citation type="submission" date="2024-05" db="EMBL/GenBank/DDBJ databases">
        <authorList>
            <person name="Bunk B."/>
            <person name="Swiderski J."/>
            <person name="Sproer C."/>
            <person name="Thiel V."/>
        </authorList>
    </citation>
    <scope>NUCLEOTIDE SEQUENCE</scope>
    <source>
        <strain evidence="1">DSM 17735</strain>
    </source>
</reference>
<organism evidence="1">
    <name type="scientific">Polaromonas hydrogenivorans</name>
    <dbReference type="NCBI Taxonomy" id="335476"/>
    <lineage>
        <taxon>Bacteria</taxon>
        <taxon>Pseudomonadati</taxon>
        <taxon>Pseudomonadota</taxon>
        <taxon>Betaproteobacteria</taxon>
        <taxon>Burkholderiales</taxon>
        <taxon>Comamonadaceae</taxon>
        <taxon>Polaromonas</taxon>
    </lineage>
</organism>
<dbReference type="RefSeq" id="WP_349281356.1">
    <property type="nucleotide sequence ID" value="NZ_CBCSCU010000002.1"/>
</dbReference>
<evidence type="ECO:0000313" key="1">
    <source>
        <dbReference type="EMBL" id="XBP72026.1"/>
    </source>
</evidence>
<gene>
    <name evidence="1" type="ORF">ABLV49_09595</name>
</gene>
<dbReference type="AlphaFoldDB" id="A0AAU7LWK1"/>